<keyword evidence="3" id="KW-1185">Reference proteome</keyword>
<evidence type="ECO:0000313" key="3">
    <source>
        <dbReference type="Proteomes" id="UP000225740"/>
    </source>
</evidence>
<name>A0A2G1W868_9BACT</name>
<dbReference type="OrthoDB" id="210132at2"/>
<dbReference type="GeneID" id="90609072"/>
<proteinExistence type="predicted"/>
<feature type="region of interest" description="Disordered" evidence="1">
    <location>
        <begin position="1"/>
        <end position="36"/>
    </location>
</feature>
<evidence type="ECO:0000256" key="1">
    <source>
        <dbReference type="SAM" id="MobiDB-lite"/>
    </source>
</evidence>
<gene>
    <name evidence="2" type="ORF">CEE69_13235</name>
</gene>
<feature type="compositionally biased region" description="Basic and acidic residues" evidence="1">
    <location>
        <begin position="15"/>
        <end position="25"/>
    </location>
</feature>
<protein>
    <submittedName>
        <fullName evidence="2">Uncharacterized protein</fullName>
    </submittedName>
</protein>
<dbReference type="AlphaFoldDB" id="A0A2G1W868"/>
<organism evidence="2 3">
    <name type="scientific">Rhodopirellula bahusiensis</name>
    <dbReference type="NCBI Taxonomy" id="2014065"/>
    <lineage>
        <taxon>Bacteria</taxon>
        <taxon>Pseudomonadati</taxon>
        <taxon>Planctomycetota</taxon>
        <taxon>Planctomycetia</taxon>
        <taxon>Pirellulales</taxon>
        <taxon>Pirellulaceae</taxon>
        <taxon>Rhodopirellula</taxon>
    </lineage>
</organism>
<dbReference type="EMBL" id="NIZW01000009">
    <property type="protein sequence ID" value="PHQ34829.1"/>
    <property type="molecule type" value="Genomic_DNA"/>
</dbReference>
<feature type="compositionally biased region" description="Basic residues" evidence="1">
    <location>
        <begin position="1"/>
        <end position="14"/>
    </location>
</feature>
<evidence type="ECO:0000313" key="2">
    <source>
        <dbReference type="EMBL" id="PHQ34829.1"/>
    </source>
</evidence>
<sequence length="605" mass="70480">MTATKKLKTRRSKKRTDDGKGDRRMKAGKRFRTPGVAGDEADKRFARIDQLWDDNEHFCENDLKQDAQWTPIAIWAAESIRQGEFRVPLPPIDDILASFEESELPILLKLIIDRYTTEDFSCHYPATVDGFQADEAMHIYDVVTEAFPSVNWGLPKPFAEEKVKRHEKNARWSLEQLAKAKNQTQPEPTTPLITGTFHAALTSYEKNRRQEFTEPDGTFDGSGHHFLGIIKAVQERRPDFQLAELDFRKCQDEFDFWRDRPEDRRKNKEGKPLAQKTCQNYVGELWRFFEWLHLSTEFGWRKPQDFSSIKKDVRKLKSDRRSVHDMEIKTFSLGDLKTLYMNAIPFERFLITWGLNCAHGAAEVGRVEWGDLFLAQEHPWKSQGLKVECSEEDNWCGLTRPKSDVIGWWWLWPETVKLLEWWRVESKRRLGRELKQHERILLSETGTPLYRDESRNAQSSFGNTWSRLRKRIAKNNPEATVSDLPFGTLRNQLPDWLGGEQARAIVASVALCHGIPHKGDKLLYRHYANRPWASLFKAQREFRQHLMPMFDSVPDPTSEPDPLGDKVRTLWETGVRKPKQIADSLEISVATVHRRLNELGLREKS</sequence>
<reference evidence="2 3" key="1">
    <citation type="submission" date="2017-06" db="EMBL/GenBank/DDBJ databases">
        <title>Description of Rhodopirellula bahusiensis sp. nov.</title>
        <authorList>
            <person name="Kizina J."/>
            <person name="Harder J."/>
        </authorList>
    </citation>
    <scope>NUCLEOTIDE SEQUENCE [LARGE SCALE GENOMIC DNA]</scope>
    <source>
        <strain evidence="2 3">SWK21</strain>
    </source>
</reference>
<comment type="caution">
    <text evidence="2">The sequence shown here is derived from an EMBL/GenBank/DDBJ whole genome shotgun (WGS) entry which is preliminary data.</text>
</comment>
<dbReference type="Proteomes" id="UP000225740">
    <property type="component" value="Unassembled WGS sequence"/>
</dbReference>
<accession>A0A2G1W868</accession>
<dbReference type="RefSeq" id="WP_099261132.1">
    <property type="nucleotide sequence ID" value="NZ_NIZW01000009.1"/>
</dbReference>